<dbReference type="VEuPathDB" id="FungiDB:PNEG_04267"/>
<gene>
    <name evidence="2" type="ORF">PNEG_04267</name>
</gene>
<evidence type="ECO:0000313" key="3">
    <source>
        <dbReference type="Proteomes" id="UP000011958"/>
    </source>
</evidence>
<keyword evidence="1" id="KW-0812">Transmembrane</keyword>
<dbReference type="RefSeq" id="XP_019613399.1">
    <property type="nucleotide sequence ID" value="XM_019757790.1"/>
</dbReference>
<comment type="caution">
    <text evidence="2">The sequence shown here is derived from an EMBL/GenBank/DDBJ whole genome shotgun (WGS) entry which is preliminary data.</text>
</comment>
<keyword evidence="1" id="KW-0472">Membrane</keyword>
<evidence type="ECO:0000256" key="1">
    <source>
        <dbReference type="SAM" id="Phobius"/>
    </source>
</evidence>
<reference evidence="3" key="1">
    <citation type="journal article" date="2016" name="Nat. Commun.">
        <title>Genome analysis of three Pneumocystis species reveals adaptation mechanisms to life exclusively in mammalian hosts.</title>
        <authorList>
            <person name="Ma L."/>
            <person name="Chen Z."/>
            <person name="Huang D.W."/>
            <person name="Kutty G."/>
            <person name="Ishihara M."/>
            <person name="Wang H."/>
            <person name="Abouelleil A."/>
            <person name="Bishop L."/>
            <person name="Davey E."/>
            <person name="Deng R."/>
            <person name="Deng X."/>
            <person name="Fan L."/>
            <person name="Fantoni G."/>
            <person name="Fitzgerald M."/>
            <person name="Gogineni E."/>
            <person name="Goldberg J.M."/>
            <person name="Handley G."/>
            <person name="Hu X."/>
            <person name="Huber C."/>
            <person name="Jiao X."/>
            <person name="Jones K."/>
            <person name="Levin J.Z."/>
            <person name="Liu Y."/>
            <person name="Macdonald P."/>
            <person name="Melnikov A."/>
            <person name="Raley C."/>
            <person name="Sassi M."/>
            <person name="Sherman B.T."/>
            <person name="Song X."/>
            <person name="Sykes S."/>
            <person name="Tran B."/>
            <person name="Walsh L."/>
            <person name="Xia Y."/>
            <person name="Yang J."/>
            <person name="Young S."/>
            <person name="Zeng Q."/>
            <person name="Zheng X."/>
            <person name="Stephens R."/>
            <person name="Nusbaum C."/>
            <person name="Birren B.W."/>
            <person name="Azadi P."/>
            <person name="Lempicki R.A."/>
            <person name="Cuomo C.A."/>
            <person name="Kovacs J.A."/>
        </authorList>
    </citation>
    <scope>NUCLEOTIDE SEQUENCE [LARGE SCALE GENOMIC DNA]</scope>
    <source>
        <strain evidence="3">B123</strain>
    </source>
</reference>
<dbReference type="AlphaFoldDB" id="A0A0W4ZX29"/>
<proteinExistence type="predicted"/>
<sequence length="79" mass="10003">MVLIEYKGKNRFKKDVNIYWNYIYTLIYLKKYLYFSNFVFIFFCLVDFIMYLFALKMNYISKNEILNNKIFWIFEKKEL</sequence>
<keyword evidence="1" id="KW-1133">Transmembrane helix</keyword>
<dbReference type="GeneID" id="30671562"/>
<dbReference type="Proteomes" id="UP000011958">
    <property type="component" value="Unassembled WGS sequence"/>
</dbReference>
<evidence type="ECO:0000313" key="2">
    <source>
        <dbReference type="EMBL" id="KTW32930.1"/>
    </source>
</evidence>
<protein>
    <submittedName>
        <fullName evidence="2">Uncharacterized protein</fullName>
    </submittedName>
</protein>
<organism evidence="2 3">
    <name type="scientific">Pneumocystis murina (strain B123)</name>
    <name type="common">Mouse pneumocystis pneumonia agent</name>
    <name type="synonym">Pneumocystis carinii f. sp. muris</name>
    <dbReference type="NCBI Taxonomy" id="1069680"/>
    <lineage>
        <taxon>Eukaryota</taxon>
        <taxon>Fungi</taxon>
        <taxon>Dikarya</taxon>
        <taxon>Ascomycota</taxon>
        <taxon>Taphrinomycotina</taxon>
        <taxon>Pneumocystomycetes</taxon>
        <taxon>Pneumocystaceae</taxon>
        <taxon>Pneumocystis</taxon>
    </lineage>
</organism>
<feature type="transmembrane region" description="Helical" evidence="1">
    <location>
        <begin position="32"/>
        <end position="54"/>
    </location>
</feature>
<keyword evidence="3" id="KW-1185">Reference proteome</keyword>
<accession>A0A0W4ZX29</accession>
<dbReference type="EMBL" id="AFWA02000003">
    <property type="protein sequence ID" value="KTW32930.1"/>
    <property type="molecule type" value="Genomic_DNA"/>
</dbReference>
<name>A0A0W4ZX29_PNEMU</name>